<dbReference type="EMBL" id="CAXDID020000090">
    <property type="protein sequence ID" value="CAL6022121.1"/>
    <property type="molecule type" value="Genomic_DNA"/>
</dbReference>
<dbReference type="Proteomes" id="UP001642409">
    <property type="component" value="Unassembled WGS sequence"/>
</dbReference>
<accession>A0AA86PGV6</accession>
<sequence length="192" mass="21170">MNISTFSSVFLFQSMSTRTSFSSSGIFTQGSEINSANGISLMNVRTVFSLVCTRIAIPANAIFIFKYYVIGNSGLESGISRHGSQFSNPVLNMMFPSFNVALIVIADAHYNESKLYQQSATAVMAPIVDLMSYSRLRRTWSVKSENIAPTIICTASRSSSVYFAYSLADVGSRRQRVIWRKSALISLQSPVL</sequence>
<evidence type="ECO:0000313" key="2">
    <source>
        <dbReference type="EMBL" id="CAL6022121.1"/>
    </source>
</evidence>
<reference evidence="2 3" key="2">
    <citation type="submission" date="2024-07" db="EMBL/GenBank/DDBJ databases">
        <authorList>
            <person name="Akdeniz Z."/>
        </authorList>
    </citation>
    <scope>NUCLEOTIDE SEQUENCE [LARGE SCALE GENOMIC DNA]</scope>
</reference>
<proteinExistence type="predicted"/>
<reference evidence="1" key="1">
    <citation type="submission" date="2023-06" db="EMBL/GenBank/DDBJ databases">
        <authorList>
            <person name="Kurt Z."/>
        </authorList>
    </citation>
    <scope>NUCLEOTIDE SEQUENCE</scope>
</reference>
<dbReference type="AlphaFoldDB" id="A0AA86PGV6"/>
<comment type="caution">
    <text evidence="1">The sequence shown here is derived from an EMBL/GenBank/DDBJ whole genome shotgun (WGS) entry which is preliminary data.</text>
</comment>
<name>A0AA86PGV6_9EUKA</name>
<evidence type="ECO:0000313" key="3">
    <source>
        <dbReference type="Proteomes" id="UP001642409"/>
    </source>
</evidence>
<keyword evidence="3" id="KW-1185">Reference proteome</keyword>
<organism evidence="1">
    <name type="scientific">Hexamita inflata</name>
    <dbReference type="NCBI Taxonomy" id="28002"/>
    <lineage>
        <taxon>Eukaryota</taxon>
        <taxon>Metamonada</taxon>
        <taxon>Diplomonadida</taxon>
        <taxon>Hexamitidae</taxon>
        <taxon>Hexamitinae</taxon>
        <taxon>Hexamita</taxon>
    </lineage>
</organism>
<dbReference type="EMBL" id="CATOUU010000660">
    <property type="protein sequence ID" value="CAI9939089.1"/>
    <property type="molecule type" value="Genomic_DNA"/>
</dbReference>
<protein>
    <submittedName>
        <fullName evidence="2">Hypothetical_protein</fullName>
    </submittedName>
</protein>
<gene>
    <name evidence="1" type="ORF">HINF_LOCUS26734</name>
    <name evidence="2" type="ORF">HINF_LOCUS28497</name>
</gene>
<evidence type="ECO:0000313" key="1">
    <source>
        <dbReference type="EMBL" id="CAI9939089.1"/>
    </source>
</evidence>